<dbReference type="InterPro" id="IPR044741">
    <property type="entry name" value="NsLTP-like"/>
</dbReference>
<dbReference type="eggNOG" id="ENOG502S7QX">
    <property type="taxonomic scope" value="Eukaryota"/>
</dbReference>
<dbReference type="InterPro" id="IPR016140">
    <property type="entry name" value="Bifunc_inhib/LTP/seed_store"/>
</dbReference>
<gene>
    <name evidence="3" type="ORF">TCM_002677</name>
</gene>
<evidence type="ECO:0000259" key="2">
    <source>
        <dbReference type="SMART" id="SM00499"/>
    </source>
</evidence>
<accession>A0A061DNX0</accession>
<reference evidence="3 4" key="1">
    <citation type="journal article" date="2013" name="Genome Biol.">
        <title>The genome sequence of the most widely cultivated cacao type and its use to identify candidate genes regulating pod color.</title>
        <authorList>
            <person name="Motamayor J.C."/>
            <person name="Mockaitis K."/>
            <person name="Schmutz J."/>
            <person name="Haiminen N."/>
            <person name="Iii D.L."/>
            <person name="Cornejo O."/>
            <person name="Findley S.D."/>
            <person name="Zheng P."/>
            <person name="Utro F."/>
            <person name="Royaert S."/>
            <person name="Saski C."/>
            <person name="Jenkins J."/>
            <person name="Podicheti R."/>
            <person name="Zhao M."/>
            <person name="Scheffler B.E."/>
            <person name="Stack J.C."/>
            <person name="Feltus F.A."/>
            <person name="Mustiga G.M."/>
            <person name="Amores F."/>
            <person name="Phillips W."/>
            <person name="Marelli J.P."/>
            <person name="May G.D."/>
            <person name="Shapiro H."/>
            <person name="Ma J."/>
            <person name="Bustamante C.D."/>
            <person name="Schnell R.J."/>
            <person name="Main D."/>
            <person name="Gilbert D."/>
            <person name="Parida L."/>
            <person name="Kuhn D.N."/>
        </authorList>
    </citation>
    <scope>NUCLEOTIDE SEQUENCE [LARGE SCALE GENOMIC DNA]</scope>
    <source>
        <strain evidence="4">cv. Matina 1-6</strain>
    </source>
</reference>
<evidence type="ECO:0000313" key="3">
    <source>
        <dbReference type="EMBL" id="EOX93761.1"/>
    </source>
</evidence>
<feature type="signal peptide" evidence="1">
    <location>
        <begin position="1"/>
        <end position="23"/>
    </location>
</feature>
<dbReference type="Gramene" id="EOX93761">
    <property type="protein sequence ID" value="EOX93761"/>
    <property type="gene ID" value="TCM_002677"/>
</dbReference>
<dbReference type="InterPro" id="IPR039265">
    <property type="entry name" value="DIR1-like"/>
</dbReference>
<protein>
    <submittedName>
        <fullName evidence="3">Defective in induced resistance 1 protein</fullName>
    </submittedName>
</protein>
<evidence type="ECO:0000313" key="4">
    <source>
        <dbReference type="Proteomes" id="UP000026915"/>
    </source>
</evidence>
<proteinExistence type="predicted"/>
<dbReference type="InterPro" id="IPR036312">
    <property type="entry name" value="Bifun_inhib/LTP/seed_sf"/>
</dbReference>
<feature type="chain" id="PRO_5001600504" evidence="1">
    <location>
        <begin position="24"/>
        <end position="99"/>
    </location>
</feature>
<dbReference type="SUPFAM" id="SSF47699">
    <property type="entry name" value="Bifunctional inhibitor/lipid-transfer protein/seed storage 2S albumin"/>
    <property type="match status" value="1"/>
</dbReference>
<dbReference type="GO" id="GO:0009627">
    <property type="term" value="P:systemic acquired resistance"/>
    <property type="evidence" value="ECO:0007669"/>
    <property type="project" value="InterPro"/>
</dbReference>
<dbReference type="HOGENOM" id="CLU_145659_1_0_1"/>
<dbReference type="STRING" id="3641.A0A061DNX0"/>
<dbReference type="PANTHER" id="PTHR33122:SF60">
    <property type="entry name" value="LIPID-TRANSFER PROTEIN DIR1-RELATED"/>
    <property type="match status" value="1"/>
</dbReference>
<dbReference type="GO" id="GO:0005504">
    <property type="term" value="F:fatty acid binding"/>
    <property type="evidence" value="ECO:0007669"/>
    <property type="project" value="InterPro"/>
</dbReference>
<dbReference type="Gene3D" id="1.10.110.10">
    <property type="entry name" value="Plant lipid-transfer and hydrophobic proteins"/>
    <property type="match status" value="1"/>
</dbReference>
<organism evidence="3 4">
    <name type="scientific">Theobroma cacao</name>
    <name type="common">Cacao</name>
    <name type="synonym">Cocoa</name>
    <dbReference type="NCBI Taxonomy" id="3641"/>
    <lineage>
        <taxon>Eukaryota</taxon>
        <taxon>Viridiplantae</taxon>
        <taxon>Streptophyta</taxon>
        <taxon>Embryophyta</taxon>
        <taxon>Tracheophyta</taxon>
        <taxon>Spermatophyta</taxon>
        <taxon>Magnoliopsida</taxon>
        <taxon>eudicotyledons</taxon>
        <taxon>Gunneridae</taxon>
        <taxon>Pentapetalae</taxon>
        <taxon>rosids</taxon>
        <taxon>malvids</taxon>
        <taxon>Malvales</taxon>
        <taxon>Malvaceae</taxon>
        <taxon>Byttnerioideae</taxon>
        <taxon>Theobroma</taxon>
    </lineage>
</organism>
<sequence>MATGKLVASMLIMVALMFEGSRAMTLCDIDDKGLADCKPSVTQPNPVDPSPDCCEALKGADLACLCSYKNSMWLPSFGIDPMLALSLPPKCNLQMPTNC</sequence>
<dbReference type="CDD" id="cd04660">
    <property type="entry name" value="nsLTP_like"/>
    <property type="match status" value="1"/>
</dbReference>
<dbReference type="AlphaFoldDB" id="A0A061DNX0"/>
<keyword evidence="1" id="KW-0732">Signal</keyword>
<dbReference type="FunCoup" id="A0A061DNX0">
    <property type="interactions" value="213"/>
</dbReference>
<dbReference type="OMA" id="CFCELEN"/>
<dbReference type="InParanoid" id="A0A061DNX0"/>
<keyword evidence="4" id="KW-1185">Reference proteome</keyword>
<dbReference type="SMART" id="SM00499">
    <property type="entry name" value="AAI"/>
    <property type="match status" value="1"/>
</dbReference>
<dbReference type="Pfam" id="PF14368">
    <property type="entry name" value="LTP_2"/>
    <property type="match status" value="1"/>
</dbReference>
<evidence type="ECO:0000256" key="1">
    <source>
        <dbReference type="SAM" id="SignalP"/>
    </source>
</evidence>
<dbReference type="PANTHER" id="PTHR33122">
    <property type="entry name" value="LIPID BINDING PROTEIN-RELATED"/>
    <property type="match status" value="1"/>
</dbReference>
<feature type="domain" description="Bifunctional inhibitor/plant lipid transfer protein/seed storage helical" evidence="2">
    <location>
        <begin position="27"/>
        <end position="99"/>
    </location>
</feature>
<dbReference type="EMBL" id="CM001879">
    <property type="protein sequence ID" value="EOX93761.1"/>
    <property type="molecule type" value="Genomic_DNA"/>
</dbReference>
<dbReference type="Proteomes" id="UP000026915">
    <property type="component" value="Chromosome 1"/>
</dbReference>
<name>A0A061DNX0_THECC</name>